<feature type="domain" description="Integrase catalytic" evidence="2">
    <location>
        <begin position="55"/>
        <end position="219"/>
    </location>
</feature>
<dbReference type="PROSITE" id="PS50994">
    <property type="entry name" value="INTEGRASE"/>
    <property type="match status" value="1"/>
</dbReference>
<evidence type="ECO:0000313" key="3">
    <source>
        <dbReference type="Proteomes" id="UP000695022"/>
    </source>
</evidence>
<dbReference type="InterPro" id="IPR012337">
    <property type="entry name" value="RNaseH-like_sf"/>
</dbReference>
<evidence type="ECO:0000313" key="4">
    <source>
        <dbReference type="RefSeq" id="XP_014669350.1"/>
    </source>
</evidence>
<dbReference type="SUPFAM" id="SSF53098">
    <property type="entry name" value="Ribonuclease H-like"/>
    <property type="match status" value="1"/>
</dbReference>
<dbReference type="InterPro" id="IPR036397">
    <property type="entry name" value="RNaseH_sf"/>
</dbReference>
<dbReference type="Gene3D" id="1.10.340.70">
    <property type="match status" value="1"/>
</dbReference>
<dbReference type="Gene3D" id="3.30.420.10">
    <property type="entry name" value="Ribonuclease H-like superfamily/Ribonuclease H"/>
    <property type="match status" value="1"/>
</dbReference>
<dbReference type="Pfam" id="PF00665">
    <property type="entry name" value="rve"/>
    <property type="match status" value="1"/>
</dbReference>
<evidence type="ECO:0000259" key="2">
    <source>
        <dbReference type="PROSITE" id="PS50994"/>
    </source>
</evidence>
<dbReference type="EC" id="2.7.7.49" evidence="1"/>
<dbReference type="InterPro" id="IPR041588">
    <property type="entry name" value="Integrase_H2C2"/>
</dbReference>
<dbReference type="RefSeq" id="XP_014669350.1">
    <property type="nucleotide sequence ID" value="XM_014813864.1"/>
</dbReference>
<gene>
    <name evidence="4" type="primary">LOC106810485</name>
</gene>
<name>A0ABM1EAX9_PRICU</name>
<dbReference type="Pfam" id="PF17921">
    <property type="entry name" value="Integrase_H2C2"/>
    <property type="match status" value="1"/>
</dbReference>
<protein>
    <recommendedName>
        <fullName evidence="1">RNA-directed DNA polymerase</fullName>
        <ecNumber evidence="1">2.7.7.49</ecNumber>
    </recommendedName>
</protein>
<dbReference type="Proteomes" id="UP000695022">
    <property type="component" value="Unplaced"/>
</dbReference>
<dbReference type="GeneID" id="106810485"/>
<organism evidence="3 4">
    <name type="scientific">Priapulus caudatus</name>
    <name type="common">Priapulid worm</name>
    <dbReference type="NCBI Taxonomy" id="37621"/>
    <lineage>
        <taxon>Eukaryota</taxon>
        <taxon>Metazoa</taxon>
        <taxon>Ecdysozoa</taxon>
        <taxon>Scalidophora</taxon>
        <taxon>Priapulida</taxon>
        <taxon>Priapulimorpha</taxon>
        <taxon>Priapulimorphida</taxon>
        <taxon>Priapulidae</taxon>
        <taxon>Priapulus</taxon>
    </lineage>
</organism>
<dbReference type="InterPro" id="IPR001584">
    <property type="entry name" value="Integrase_cat-core"/>
</dbReference>
<sequence>MDQIHSSHVGIEACLRRARECLYWPAMNSEIRDFIVACEICNSMPKKQQEETLVPHDVPGRPWATVGTNLCYIDWLNYLVTADYHSNFIEVDYLEDTRAETVFTKLKAQFSRYGIPDSVVSDNGPQFSCDVFANFSRKWGFEHNTSSLRYPQSNGKVENAVKTIKNLIMKSKMAKSYPYLAILDFRNTPTQRVGSSPAQRIFGRRTKTLLPTTAALLNPRGLPHDCERERITLLKHKSAKDLRELSQIDVVRVQPAPEGKWVKGCGTIQGDGVGRK</sequence>
<proteinExistence type="predicted"/>
<accession>A0ABM1EAX9</accession>
<keyword evidence="3" id="KW-1185">Reference proteome</keyword>
<reference evidence="4" key="1">
    <citation type="submission" date="2025-08" db="UniProtKB">
        <authorList>
            <consortium name="RefSeq"/>
        </authorList>
    </citation>
    <scope>IDENTIFICATION</scope>
</reference>
<dbReference type="InterPro" id="IPR050951">
    <property type="entry name" value="Retrovirus_Pol_polyprotein"/>
</dbReference>
<dbReference type="PANTHER" id="PTHR37984">
    <property type="entry name" value="PROTEIN CBG26694"/>
    <property type="match status" value="1"/>
</dbReference>
<evidence type="ECO:0000256" key="1">
    <source>
        <dbReference type="ARBA" id="ARBA00012493"/>
    </source>
</evidence>
<dbReference type="PANTHER" id="PTHR37984:SF8">
    <property type="entry name" value="CCHC-TYPE DOMAIN-CONTAINING PROTEIN"/>
    <property type="match status" value="1"/>
</dbReference>